<keyword evidence="3" id="KW-1185">Reference proteome</keyword>
<dbReference type="EMBL" id="JBJQOH010000007">
    <property type="protein sequence ID" value="KAL3679796.1"/>
    <property type="molecule type" value="Genomic_DNA"/>
</dbReference>
<feature type="region of interest" description="Disordered" evidence="1">
    <location>
        <begin position="109"/>
        <end position="131"/>
    </location>
</feature>
<organism evidence="2 3">
    <name type="scientific">Riccia sorocarpa</name>
    <dbReference type="NCBI Taxonomy" id="122646"/>
    <lineage>
        <taxon>Eukaryota</taxon>
        <taxon>Viridiplantae</taxon>
        <taxon>Streptophyta</taxon>
        <taxon>Embryophyta</taxon>
        <taxon>Marchantiophyta</taxon>
        <taxon>Marchantiopsida</taxon>
        <taxon>Marchantiidae</taxon>
        <taxon>Marchantiales</taxon>
        <taxon>Ricciaceae</taxon>
        <taxon>Riccia</taxon>
    </lineage>
</organism>
<accession>A0ABD3GPM2</accession>
<feature type="compositionally biased region" description="Basic and acidic residues" evidence="1">
    <location>
        <begin position="121"/>
        <end position="131"/>
    </location>
</feature>
<dbReference type="Proteomes" id="UP001633002">
    <property type="component" value="Unassembled WGS sequence"/>
</dbReference>
<protein>
    <submittedName>
        <fullName evidence="2">Uncharacterized protein</fullName>
    </submittedName>
</protein>
<gene>
    <name evidence="2" type="ORF">R1sor_022752</name>
</gene>
<dbReference type="AlphaFoldDB" id="A0ABD3GPM2"/>
<proteinExistence type="predicted"/>
<evidence type="ECO:0000313" key="3">
    <source>
        <dbReference type="Proteomes" id="UP001633002"/>
    </source>
</evidence>
<comment type="caution">
    <text evidence="2">The sequence shown here is derived from an EMBL/GenBank/DDBJ whole genome shotgun (WGS) entry which is preliminary data.</text>
</comment>
<name>A0ABD3GPM2_9MARC</name>
<evidence type="ECO:0000256" key="1">
    <source>
        <dbReference type="SAM" id="MobiDB-lite"/>
    </source>
</evidence>
<reference evidence="2 3" key="1">
    <citation type="submission" date="2024-09" db="EMBL/GenBank/DDBJ databases">
        <title>Chromosome-scale assembly of Riccia sorocarpa.</title>
        <authorList>
            <person name="Paukszto L."/>
        </authorList>
    </citation>
    <scope>NUCLEOTIDE SEQUENCE [LARGE SCALE GENOMIC DNA]</scope>
    <source>
        <strain evidence="2">LP-2024</strain>
        <tissue evidence="2">Aerial parts of the thallus</tissue>
    </source>
</reference>
<evidence type="ECO:0000313" key="2">
    <source>
        <dbReference type="EMBL" id="KAL3679796.1"/>
    </source>
</evidence>
<sequence>MVSTERPSLPKFHFFASQQIHMTNMKLRLLDLVQRHRAVTNPVMATKKLVIRDACRRLDAPATAAAGAEAGASIAVATPRLEMTTAAIITLAAVDFMVDAIPLVDGGVRRPSSKQGVGRNPVKELEESLKL</sequence>